<evidence type="ECO:0000256" key="1">
    <source>
        <dbReference type="ARBA" id="ARBA00004123"/>
    </source>
</evidence>
<feature type="domain" description="Mediator complex subunit Med13 N-terminal" evidence="12">
    <location>
        <begin position="6"/>
        <end position="220"/>
    </location>
</feature>
<keyword evidence="7 9" id="KW-0804">Transcription</keyword>
<feature type="compositionally biased region" description="Low complexity" evidence="10">
    <location>
        <begin position="421"/>
        <end position="443"/>
    </location>
</feature>
<reference evidence="13 14" key="1">
    <citation type="submission" date="2017-06" db="EMBL/GenBank/DDBJ databases">
        <title>A platform for efficient transgenesis in Macrostomum lignano, a flatworm model organism for stem cell research.</title>
        <authorList>
            <person name="Berezikov E."/>
        </authorList>
    </citation>
    <scope>NUCLEOTIDE SEQUENCE [LARGE SCALE GENOMIC DNA]</scope>
    <source>
        <strain evidence="13">DV1</strain>
        <tissue evidence="13">Whole organism</tissue>
    </source>
</reference>
<evidence type="ECO:0000256" key="3">
    <source>
        <dbReference type="ARBA" id="ARBA00019618"/>
    </source>
</evidence>
<dbReference type="PANTHER" id="PTHR48249:SF3">
    <property type="entry name" value="MEDIATOR OF RNA POLYMERASE II TRANSCRIPTION SUBUNIT 13"/>
    <property type="match status" value="1"/>
</dbReference>
<dbReference type="InterPro" id="IPR051139">
    <property type="entry name" value="Mediator_complx_sub13"/>
</dbReference>
<proteinExistence type="inferred from homology"/>
<evidence type="ECO:0000256" key="10">
    <source>
        <dbReference type="SAM" id="MobiDB-lite"/>
    </source>
</evidence>
<sequence length="1730" mass="185251">MSVFTLEYCYTNIFAIASLKEIHYRRYRIAQPVESAHTCSDPVFSSFAKCQRCGILSAWKRYLPDTGDPSKPYDYGNYEKELWVFWHGGHDPPQLRDSLAHDLTPWSDSSDGGGISYEVRTMLFKAVHNCIERCLTGKGYVRLGQWFVRPLVPGLCLDPAVTQQFSLALNYFLHGESVCAAVDAKLYPPVHSLTKQQCQARTPVILSPHGIAGELTGREWDSQNQIESLVWREFFPHVRTDRGFVEVAVGQHRLWYPVDLLFATQAPLPPEPLSQIELNLAAESSADACLQHLLGCQGSDANGVHQQQQQQRCTCRRRTKPRPALTSAYHNRFFQATERTVDREPAMPTLSPQEPLSVEESEAAAAAASGAASIPTADGVGQQPSLKGLPKSEPISPPAAASVEAAKSQGDGVGLMDDESQQQQTQAAAASALAESSSSRPASVKTPQSQPTGSESQPASAAAAAAAPTPPLPPPPPPPPTSSAQQQQQQQPPPLPASSMPNGQASSVAADSLLEPGLGWLSVVQQSLRKRPLPQLEPWEADLNDSGHDVVSELPEWTSLAAYAKHARLLLPARGILNGPASSANATAAGSVGGSGAASGVALPIDDSASPSGIGSLVGLRSSPSKAGLSADSKSTAVSLKSEDILKVENLQMQSIFEVESPEPLDNANATCEGPGLHGNPSSSGCVIGGTSMASCGGSGTLPASDLCRIYPTPPSLENHIHPSPAPETDQANMLSPAAAAAGHHHHHHHASADCGSGPDLANDDDWSFLTSQRHQGGSLGQLFTAQNPPMPHLSIVYVPELPQTHRPHRAAAAAAGHAGGGHYGIGQQIAATPSSASVTAVGHMPAGTPVTPGSFAAVATPVSVRTPGPAGTPCGSIVGEQLDQSQLSTGHQSIQASQAQPVEALRLNLLLSDSLLCLCRDQNFEACNICVCHGDLTGSEAGLYMPGLLDRRPSPCQCGFSASANRALGLGSNIFYEDLCDLLGDRRRLDYRPWPSTYSPAVIDSLLNFVSLTIPLRQFRSPPAQQQQSQSDATNSAVAVVAGAAAAAGAATADPAASSSLHPGHLAQFEDCNEAAKLVLQACTQGLHQPQQQQQPFSLAEQPTLLHRWSLTGQLPTAGSDLVRLLKSLRPWFQDSLWGKALQGNYWVTGPMTWQEFHQFARRGSEESCEPQPLPLISVYTDRDEGMLIAPTAVRDWERLGLEPYSRPKKLQFVVLAPVQASRVLKKAVRRTMSELTVAFADCKLGEHSPVALSTDGDFFLDTGRLESTELPPNCVVYMLVRGQTEACQLRDTVAKLTGGAVPVPLSTRLLLAPAKGDLRALALRVYTQVPKRVPYPTDGRSLCGFGPLKDRESCQRELGMTGPVSLFAPPYVLHASSDEPVLLCAYCLSEDRRWLLATLTDERGELNYRRLINLRVPDCHRRRKASTKQLGPERLLEWICDLPETRAQRWRLVLSRLGRLGHGELLVWADLLKRASLQQRGARSAALCAVDADPHLRVLPDQLSREGPQRGPPSVGADRRVSSAITHILVLPTSASFSQANPADFLGGSLGEPDLMNELLGDPGVLGGDTGNDLFNDLDLNFDIQLPDIEEPVVGPQGGDGSGQLMQQPLALGYYLSSAPPGPVPAWFRVAPPEQAAVCLRASLHLNQLASCDRAPLSAACDRSPTHPLNTYKTTEVLRYVLETCHSLSWLSVDPATGDRVSCLPRHINQLFLLYHSVHAVSASCQTS</sequence>
<dbReference type="Proteomes" id="UP000215902">
    <property type="component" value="Unassembled WGS sequence"/>
</dbReference>
<dbReference type="InterPro" id="IPR009401">
    <property type="entry name" value="Med13_C"/>
</dbReference>
<evidence type="ECO:0000256" key="2">
    <source>
        <dbReference type="ARBA" id="ARBA00009354"/>
    </source>
</evidence>
<dbReference type="GO" id="GO:0003713">
    <property type="term" value="F:transcription coactivator activity"/>
    <property type="evidence" value="ECO:0007669"/>
    <property type="project" value="TreeGrafter"/>
</dbReference>
<dbReference type="STRING" id="282301.A0A267FJI8"/>
<dbReference type="EMBL" id="NIVC01000984">
    <property type="protein sequence ID" value="PAA73955.1"/>
    <property type="molecule type" value="Genomic_DNA"/>
</dbReference>
<dbReference type="PANTHER" id="PTHR48249">
    <property type="entry name" value="MEDIATOR OF RNA POLYMERASE II TRANSCRIPTION SUBUNIT 13"/>
    <property type="match status" value="1"/>
</dbReference>
<accession>A0A267FJI8</accession>
<comment type="subunit">
    <text evidence="9">Component of the Mediator complex.</text>
</comment>
<feature type="region of interest" description="Disordered" evidence="10">
    <location>
        <begin position="337"/>
        <end position="506"/>
    </location>
</feature>
<organism evidence="13 14">
    <name type="scientific">Macrostomum lignano</name>
    <dbReference type="NCBI Taxonomy" id="282301"/>
    <lineage>
        <taxon>Eukaryota</taxon>
        <taxon>Metazoa</taxon>
        <taxon>Spiralia</taxon>
        <taxon>Lophotrochozoa</taxon>
        <taxon>Platyhelminthes</taxon>
        <taxon>Rhabditophora</taxon>
        <taxon>Macrostomorpha</taxon>
        <taxon>Macrostomida</taxon>
        <taxon>Macrostomidae</taxon>
        <taxon>Macrostomum</taxon>
    </lineage>
</organism>
<dbReference type="GO" id="GO:0016592">
    <property type="term" value="C:mediator complex"/>
    <property type="evidence" value="ECO:0007669"/>
    <property type="project" value="InterPro"/>
</dbReference>
<keyword evidence="6 9" id="KW-0010">Activator</keyword>
<feature type="compositionally biased region" description="Polar residues" evidence="10">
    <location>
        <begin position="445"/>
        <end position="455"/>
    </location>
</feature>
<evidence type="ECO:0000313" key="13">
    <source>
        <dbReference type="EMBL" id="PAA73955.1"/>
    </source>
</evidence>
<evidence type="ECO:0000259" key="11">
    <source>
        <dbReference type="Pfam" id="PF06333"/>
    </source>
</evidence>
<comment type="subcellular location">
    <subcellularLocation>
        <location evidence="1 9">Nucleus</location>
    </subcellularLocation>
</comment>
<evidence type="ECO:0000313" key="14">
    <source>
        <dbReference type="Proteomes" id="UP000215902"/>
    </source>
</evidence>
<evidence type="ECO:0000256" key="4">
    <source>
        <dbReference type="ARBA" id="ARBA00022491"/>
    </source>
</evidence>
<comment type="caution">
    <text evidence="13">The sequence shown here is derived from an EMBL/GenBank/DDBJ whole genome shotgun (WGS) entry which is preliminary data.</text>
</comment>
<dbReference type="Pfam" id="PF11597">
    <property type="entry name" value="Med13_N"/>
    <property type="match status" value="1"/>
</dbReference>
<feature type="compositionally biased region" description="Low complexity" evidence="10">
    <location>
        <begin position="456"/>
        <end position="467"/>
    </location>
</feature>
<keyword evidence="4 9" id="KW-0678">Repressor</keyword>
<protein>
    <recommendedName>
        <fullName evidence="3 9">Mediator of RNA polymerase II transcription subunit 13</fullName>
    </recommendedName>
</protein>
<evidence type="ECO:0000256" key="7">
    <source>
        <dbReference type="ARBA" id="ARBA00023163"/>
    </source>
</evidence>
<name>A0A267FJI8_9PLAT</name>
<feature type="compositionally biased region" description="Pro residues" evidence="10">
    <location>
        <begin position="468"/>
        <end position="481"/>
    </location>
</feature>
<evidence type="ECO:0000259" key="12">
    <source>
        <dbReference type="Pfam" id="PF11597"/>
    </source>
</evidence>
<keyword evidence="14" id="KW-1185">Reference proteome</keyword>
<feature type="domain" description="Mediator complex subunit Med13 C-terminal" evidence="11">
    <location>
        <begin position="1373"/>
        <end position="1711"/>
    </location>
</feature>
<evidence type="ECO:0000256" key="6">
    <source>
        <dbReference type="ARBA" id="ARBA00023159"/>
    </source>
</evidence>
<dbReference type="InterPro" id="IPR021643">
    <property type="entry name" value="Mediator_Med13_N"/>
</dbReference>
<evidence type="ECO:0000256" key="8">
    <source>
        <dbReference type="ARBA" id="ARBA00023242"/>
    </source>
</evidence>
<gene>
    <name evidence="13" type="ORF">BOX15_Mlig001930g1</name>
</gene>
<evidence type="ECO:0000256" key="9">
    <source>
        <dbReference type="RuleBase" id="RU364134"/>
    </source>
</evidence>
<keyword evidence="8 9" id="KW-0539">Nucleus</keyword>
<comment type="similarity">
    <text evidence="2 9">Belongs to the Mediator complex subunit 13 family.</text>
</comment>
<comment type="function">
    <text evidence="9">Component of the Mediator complex, a coactivator involved in regulated transcription of nearly all RNA polymerase II-dependent genes. Mediator functions as a bridge to convey information from gene-specific regulatory proteins to the basal RNA polymerase II transcription machinery. Mediator is recruited to promoters by direct interactions with regulatory proteins and serves as a scaffold for the assembly of a functional preinitiation complex with RNA polymerase II and the general transcription factors.</text>
</comment>
<keyword evidence="5 9" id="KW-0805">Transcription regulation</keyword>
<dbReference type="Pfam" id="PF06333">
    <property type="entry name" value="Med13_C"/>
    <property type="match status" value="1"/>
</dbReference>
<evidence type="ECO:0000256" key="5">
    <source>
        <dbReference type="ARBA" id="ARBA00023015"/>
    </source>
</evidence>
<dbReference type="OrthoDB" id="103819at2759"/>
<dbReference type="GO" id="GO:0045944">
    <property type="term" value="P:positive regulation of transcription by RNA polymerase II"/>
    <property type="evidence" value="ECO:0007669"/>
    <property type="project" value="TreeGrafter"/>
</dbReference>
<feature type="compositionally biased region" description="Low complexity" evidence="10">
    <location>
        <begin position="363"/>
        <end position="373"/>
    </location>
</feature>